<keyword evidence="5" id="KW-0411">Iron-sulfur</keyword>
<dbReference type="GO" id="GO:0051536">
    <property type="term" value="F:iron-sulfur cluster binding"/>
    <property type="evidence" value="ECO:0007669"/>
    <property type="project" value="UniProtKB-KW"/>
</dbReference>
<evidence type="ECO:0000256" key="3">
    <source>
        <dbReference type="ARBA" id="ARBA00022723"/>
    </source>
</evidence>
<name>A0A6L6VJU7_AGRVI</name>
<dbReference type="InterPro" id="IPR058240">
    <property type="entry name" value="rSAM_sf"/>
</dbReference>
<organism evidence="7 8">
    <name type="scientific">Agrobacterium vitis</name>
    <name type="common">Rhizobium vitis</name>
    <dbReference type="NCBI Taxonomy" id="373"/>
    <lineage>
        <taxon>Bacteria</taxon>
        <taxon>Pseudomonadati</taxon>
        <taxon>Pseudomonadota</taxon>
        <taxon>Alphaproteobacteria</taxon>
        <taxon>Hyphomicrobiales</taxon>
        <taxon>Rhizobiaceae</taxon>
        <taxon>Rhizobium/Agrobacterium group</taxon>
        <taxon>Agrobacterium</taxon>
    </lineage>
</organism>
<dbReference type="Pfam" id="PF04055">
    <property type="entry name" value="Radical_SAM"/>
    <property type="match status" value="1"/>
</dbReference>
<dbReference type="InterPro" id="IPR007197">
    <property type="entry name" value="rSAM"/>
</dbReference>
<comment type="caution">
    <text evidence="7">The sequence shown here is derived from an EMBL/GenBank/DDBJ whole genome shotgun (WGS) entry which is preliminary data.</text>
</comment>
<evidence type="ECO:0000256" key="5">
    <source>
        <dbReference type="ARBA" id="ARBA00023014"/>
    </source>
</evidence>
<proteinExistence type="predicted"/>
<dbReference type="RefSeq" id="WP_156616490.1">
    <property type="nucleotide sequence ID" value="NZ_WPHR01000042.1"/>
</dbReference>
<dbReference type="GO" id="GO:0003824">
    <property type="term" value="F:catalytic activity"/>
    <property type="evidence" value="ECO:0007669"/>
    <property type="project" value="InterPro"/>
</dbReference>
<dbReference type="SFLD" id="SFLDG01103">
    <property type="entry name" value="Uncharacterised_Radical_SAM_Su"/>
    <property type="match status" value="1"/>
</dbReference>
<evidence type="ECO:0000259" key="6">
    <source>
        <dbReference type="Pfam" id="PF04055"/>
    </source>
</evidence>
<dbReference type="CDD" id="cd01335">
    <property type="entry name" value="Radical_SAM"/>
    <property type="match status" value="1"/>
</dbReference>
<dbReference type="GO" id="GO:0046872">
    <property type="term" value="F:metal ion binding"/>
    <property type="evidence" value="ECO:0007669"/>
    <property type="project" value="UniProtKB-KW"/>
</dbReference>
<dbReference type="InterPro" id="IPR024032">
    <property type="entry name" value="rSAM_paired_HxsC"/>
</dbReference>
<dbReference type="NCBIfam" id="TIGR03977">
    <property type="entry name" value="rSAM_pair_HxsC"/>
    <property type="match status" value="1"/>
</dbReference>
<dbReference type="SFLD" id="SFLDG01067">
    <property type="entry name" value="SPASM/twitch_domain_containing"/>
    <property type="match status" value="1"/>
</dbReference>
<dbReference type="InterPro" id="IPR013785">
    <property type="entry name" value="Aldolase_TIM"/>
</dbReference>
<evidence type="ECO:0000313" key="8">
    <source>
        <dbReference type="Proteomes" id="UP000477951"/>
    </source>
</evidence>
<evidence type="ECO:0000256" key="2">
    <source>
        <dbReference type="ARBA" id="ARBA00022691"/>
    </source>
</evidence>
<accession>A0A6L6VJU7</accession>
<evidence type="ECO:0000256" key="1">
    <source>
        <dbReference type="ARBA" id="ARBA00001966"/>
    </source>
</evidence>
<dbReference type="PANTHER" id="PTHR11228:SF7">
    <property type="entry name" value="PQQA PEPTIDE CYCLASE"/>
    <property type="match status" value="1"/>
</dbReference>
<comment type="cofactor">
    <cofactor evidence="1">
        <name>[4Fe-4S] cluster</name>
        <dbReference type="ChEBI" id="CHEBI:49883"/>
    </cofactor>
</comment>
<dbReference type="PANTHER" id="PTHR11228">
    <property type="entry name" value="RADICAL SAM DOMAIN PROTEIN"/>
    <property type="match status" value="1"/>
</dbReference>
<protein>
    <submittedName>
        <fullName evidence="7">His-Xaa-Ser system radical SAM maturase HxsC</fullName>
    </submittedName>
</protein>
<evidence type="ECO:0000256" key="4">
    <source>
        <dbReference type="ARBA" id="ARBA00023004"/>
    </source>
</evidence>
<keyword evidence="3" id="KW-0479">Metal-binding</keyword>
<keyword evidence="2" id="KW-0949">S-adenosyl-L-methionine</keyword>
<dbReference type="Gene3D" id="3.20.20.70">
    <property type="entry name" value="Aldolase class I"/>
    <property type="match status" value="1"/>
</dbReference>
<evidence type="ECO:0000313" key="7">
    <source>
        <dbReference type="EMBL" id="MUZ75964.1"/>
    </source>
</evidence>
<dbReference type="EMBL" id="WPHR01000042">
    <property type="protein sequence ID" value="MUZ75964.1"/>
    <property type="molecule type" value="Genomic_DNA"/>
</dbReference>
<reference evidence="7 8" key="1">
    <citation type="submission" date="2019-12" db="EMBL/GenBank/DDBJ databases">
        <title>Whole-genome sequencing of Allorhizobium vitis.</title>
        <authorList>
            <person name="Gan H.M."/>
            <person name="Szegedi E."/>
            <person name="Burr T."/>
            <person name="Savka M.A."/>
        </authorList>
    </citation>
    <scope>NUCLEOTIDE SEQUENCE [LARGE SCALE GENOMIC DNA]</scope>
    <source>
        <strain evidence="7 8">CG516</strain>
    </source>
</reference>
<dbReference type="SUPFAM" id="SSF102114">
    <property type="entry name" value="Radical SAM enzymes"/>
    <property type="match status" value="1"/>
</dbReference>
<feature type="domain" description="Radical SAM core" evidence="6">
    <location>
        <begin position="92"/>
        <end position="248"/>
    </location>
</feature>
<sequence>MIELRLKVDPLPIDVPLIVRLNDGPSNAEGQHDAFLVEVTGERREYDFNGFSMGVYAGVDECMDGDVLLLLPGQASVHRLIRAKSEHNTFLVTEQCDQLCVMCSQPPKKYHHDMFDHFVLAALLAPIGATIGISGGEPLLHKQRLFEMLSHVTKARPDICFHVLTNAQHFDAGDIETLSDLGWDRVLWGVPIYSATADVHDRIVGKEGAFRSLEHGLATLLRAGASVELRTVVLQQNWDDLPALADFVSTRLSAVSFWAVMQLERIGYGRMNWPTSFKDTSTDFDPLARAIDIASARGIQAWLYNFPACSVPQGYRGHAPSTISDWKRKYLNFCDSCSARGTCGGFFQWYDHRQGFAALGPL</sequence>
<dbReference type="AlphaFoldDB" id="A0A6L6VJU7"/>
<dbReference type="Proteomes" id="UP000477951">
    <property type="component" value="Unassembled WGS sequence"/>
</dbReference>
<keyword evidence="4" id="KW-0408">Iron</keyword>
<gene>
    <name evidence="7" type="primary">hxsC</name>
    <name evidence="7" type="ORF">GOZ90_25230</name>
</gene>
<dbReference type="SFLD" id="SFLDS00029">
    <property type="entry name" value="Radical_SAM"/>
    <property type="match status" value="1"/>
</dbReference>
<dbReference type="InterPro" id="IPR050377">
    <property type="entry name" value="Radical_SAM_PqqE_MftC-like"/>
</dbReference>